<evidence type="ECO:0000256" key="3">
    <source>
        <dbReference type="ARBA" id="ARBA00024020"/>
    </source>
</evidence>
<dbReference type="AlphaFoldDB" id="A0A7R8VAT7"/>
<dbReference type="InterPro" id="IPR019734">
    <property type="entry name" value="TPR_rpt"/>
</dbReference>
<evidence type="ECO:0000256" key="1">
    <source>
        <dbReference type="ARBA" id="ARBA00022737"/>
    </source>
</evidence>
<dbReference type="PROSITE" id="PS50005">
    <property type="entry name" value="TPR"/>
    <property type="match status" value="1"/>
</dbReference>
<dbReference type="InterPro" id="IPR044244">
    <property type="entry name" value="TTC27/Emw1"/>
</dbReference>
<dbReference type="SUPFAM" id="SSF48452">
    <property type="entry name" value="TPR-like"/>
    <property type="match status" value="1"/>
</dbReference>
<keyword evidence="2 4" id="KW-0802">TPR repeat</keyword>
<evidence type="ECO:0000256" key="2">
    <source>
        <dbReference type="ARBA" id="ARBA00022803"/>
    </source>
</evidence>
<dbReference type="SMART" id="SM00028">
    <property type="entry name" value="TPR"/>
    <property type="match status" value="3"/>
</dbReference>
<protein>
    <recommendedName>
        <fullName evidence="6">Tetratricopeptide repeat protein 27</fullName>
    </recommendedName>
</protein>
<feature type="repeat" description="TPR" evidence="4">
    <location>
        <begin position="525"/>
        <end position="558"/>
    </location>
</feature>
<name>A0A7R8VAT7_TIMDO</name>
<evidence type="ECO:0000256" key="4">
    <source>
        <dbReference type="PROSITE-ProRule" id="PRU00339"/>
    </source>
</evidence>
<dbReference type="Gene3D" id="1.25.40.10">
    <property type="entry name" value="Tetratricopeptide repeat domain"/>
    <property type="match status" value="1"/>
</dbReference>
<sequence length="782" mass="88824">MHPSAPPTMLILIYSAHQTLVKNIFFANLLILYRQMEVLDVGVACLRLFVQSNWTGPSLPVTLPIPCLECLAGKEEEVTTCLTLDGESCCSVMRHPLLLLLARALLSNCAEQLSLIPSSKWWWQRCLFVHQQVLDEFSPTIHTALKNLLKEALEKEPVVQDPRSWILFHLEAAQICLYYSEVVHSKKHVESALDLANMKLTLVGALGKRTRFQEKQLAQLMVKVSVSRNDDFIPSVDTKHLPKDLSLDDEVRLNQIKFANEDDGKFPALLPLEQAVVLATLIQTQKSQPKDGLANEELLPYISCILSRPQSWSLQMSALFLRCRLDSSGSRTVERAMMQAQTLVDSIDAAMPSPPDRFSHLFVSHLPPRWEVEAELADLFIHLGAINSALDIYLRLEKWEEVISCYTLLKLRHKAAEVIRQELEKKETVKMWCLLGDATDDVSCYEKAWELSKHKSGRAQRHWAQYHFARKEYAESIPHFTKSLSINSLQVTLWLRLGFACLDTENWELCATAYRRYCVLDSENFEAWNNLAKAYVKLGQKPRAWRALQEAVKCNFENWRVWDNILAVGMDCGEFSEVRGLNCYCYGNNSYHHLLDLKEKHVDTEVLQILVQAVTRDILDSQGVPAGRLRPKLLTLFGRLTSQVTNNSKVWWLYSQLTASQDEKTHSILQLTVQYLQKAQRSAVQDAHWVQDTANCKNVMDISISLVDACLELCKNCSSSNEALKVLSSAKLSLKGVISRLKQEQTDPSSGRVDEDLSPNLTVLEGKLEQVLLEINLLQSPT</sequence>
<comment type="similarity">
    <text evidence="3">Belongs to the TTC27 family.</text>
</comment>
<evidence type="ECO:0000313" key="5">
    <source>
        <dbReference type="EMBL" id="CAD7193768.1"/>
    </source>
</evidence>
<evidence type="ECO:0008006" key="6">
    <source>
        <dbReference type="Google" id="ProtNLM"/>
    </source>
</evidence>
<dbReference type="InterPro" id="IPR011990">
    <property type="entry name" value="TPR-like_helical_dom_sf"/>
</dbReference>
<dbReference type="PANTHER" id="PTHR16193:SF0">
    <property type="entry name" value="TETRATRICOPEPTIDE REPEAT PROTEIN 27"/>
    <property type="match status" value="1"/>
</dbReference>
<proteinExistence type="inferred from homology"/>
<dbReference type="PANTHER" id="PTHR16193">
    <property type="entry name" value="TETRATRICOPEPTIDE REPEAT PROTEIN 27"/>
    <property type="match status" value="1"/>
</dbReference>
<accession>A0A7R8VAT7</accession>
<reference evidence="5" key="1">
    <citation type="submission" date="2020-11" db="EMBL/GenBank/DDBJ databases">
        <authorList>
            <person name="Tran Van P."/>
        </authorList>
    </citation>
    <scope>NUCLEOTIDE SEQUENCE</scope>
</reference>
<dbReference type="EMBL" id="OA564309">
    <property type="protein sequence ID" value="CAD7193768.1"/>
    <property type="molecule type" value="Genomic_DNA"/>
</dbReference>
<keyword evidence="1" id="KW-0677">Repeat</keyword>
<gene>
    <name evidence="5" type="ORF">TDIB3V08_LOCUS208</name>
</gene>
<organism evidence="5">
    <name type="scientific">Timema douglasi</name>
    <name type="common">Walking stick</name>
    <dbReference type="NCBI Taxonomy" id="61478"/>
    <lineage>
        <taxon>Eukaryota</taxon>
        <taxon>Metazoa</taxon>
        <taxon>Ecdysozoa</taxon>
        <taxon>Arthropoda</taxon>
        <taxon>Hexapoda</taxon>
        <taxon>Insecta</taxon>
        <taxon>Pterygota</taxon>
        <taxon>Neoptera</taxon>
        <taxon>Polyneoptera</taxon>
        <taxon>Phasmatodea</taxon>
        <taxon>Timematodea</taxon>
        <taxon>Timematoidea</taxon>
        <taxon>Timematidae</taxon>
        <taxon>Timema</taxon>
    </lineage>
</organism>